<reference evidence="1" key="1">
    <citation type="submission" date="2016-02" db="EMBL/GenBank/DDBJ databases">
        <title>Genomic sequences of Ochrobactrum anthropi.</title>
        <authorList>
            <person name="Chudasama K.S."/>
            <person name="Thaker V.S."/>
        </authorList>
    </citation>
    <scope>NUCLEOTIDE SEQUENCE [LARGE SCALE GENOMIC DNA]</scope>
    <source>
        <strain evidence="1">SUBG007</strain>
    </source>
</reference>
<dbReference type="GO" id="GO:0008168">
    <property type="term" value="F:methyltransferase activity"/>
    <property type="evidence" value="ECO:0007669"/>
    <property type="project" value="InterPro"/>
</dbReference>
<dbReference type="InterPro" id="IPR002903">
    <property type="entry name" value="RsmH"/>
</dbReference>
<dbReference type="EMBL" id="LUAY01000273">
    <property type="protein sequence ID" value="KYB46266.1"/>
    <property type="molecule type" value="Genomic_DNA"/>
</dbReference>
<accession>A0A656Z922</accession>
<evidence type="ECO:0008006" key="2">
    <source>
        <dbReference type="Google" id="ProtNLM"/>
    </source>
</evidence>
<name>A0A656Z922_BRUAN</name>
<dbReference type="SUPFAM" id="SSF53335">
    <property type="entry name" value="S-adenosyl-L-methionine-dependent methyltransferases"/>
    <property type="match status" value="1"/>
</dbReference>
<dbReference type="AlphaFoldDB" id="A0A656Z922"/>
<sequence length="65" mass="6985">MLISEVIDALKPETGKVIVDGTFGAGGYTRRILEQGASVIAIDRDRLPLQPVVSWKSSSKAGSIW</sequence>
<dbReference type="InterPro" id="IPR029063">
    <property type="entry name" value="SAM-dependent_MTases_sf"/>
</dbReference>
<protein>
    <recommendedName>
        <fullName evidence="2">S-adenosyl-methyltransferase MraW</fullName>
    </recommendedName>
</protein>
<organism evidence="1">
    <name type="scientific">Brucella anthropi</name>
    <name type="common">Ochrobactrum anthropi</name>
    <dbReference type="NCBI Taxonomy" id="529"/>
    <lineage>
        <taxon>Bacteria</taxon>
        <taxon>Pseudomonadati</taxon>
        <taxon>Pseudomonadota</taxon>
        <taxon>Alphaproteobacteria</taxon>
        <taxon>Hyphomicrobiales</taxon>
        <taxon>Brucellaceae</taxon>
        <taxon>Brucella/Ochrobactrum group</taxon>
        <taxon>Brucella</taxon>
    </lineage>
</organism>
<comment type="caution">
    <text evidence="1">The sequence shown here is derived from an EMBL/GenBank/DDBJ whole genome shotgun (WGS) entry which is preliminary data.</text>
</comment>
<dbReference type="Gene3D" id="3.40.50.150">
    <property type="entry name" value="Vaccinia Virus protein VP39"/>
    <property type="match status" value="1"/>
</dbReference>
<dbReference type="Pfam" id="PF01795">
    <property type="entry name" value="Methyltransf_5"/>
    <property type="match status" value="1"/>
</dbReference>
<proteinExistence type="predicted"/>
<evidence type="ECO:0000313" key="1">
    <source>
        <dbReference type="EMBL" id="KYB46266.1"/>
    </source>
</evidence>
<gene>
    <name evidence="1" type="ORF">AB664_22685</name>
</gene>